<evidence type="ECO:0000256" key="8">
    <source>
        <dbReference type="ARBA" id="ARBA00022792"/>
    </source>
</evidence>
<comment type="subcellular location">
    <subcellularLocation>
        <location evidence="3">Mitochondrion inner membrane</location>
        <topology evidence="3">Peripheral membrane protein</topology>
    </subcellularLocation>
    <subcellularLocation>
        <location evidence="2">Mitochondrion intermembrane space</location>
    </subcellularLocation>
</comment>
<evidence type="ECO:0000256" key="7">
    <source>
        <dbReference type="ARBA" id="ARBA00022660"/>
    </source>
</evidence>
<evidence type="ECO:0000256" key="6">
    <source>
        <dbReference type="ARBA" id="ARBA00022448"/>
    </source>
</evidence>
<evidence type="ECO:0000256" key="4">
    <source>
        <dbReference type="ARBA" id="ARBA00008006"/>
    </source>
</evidence>
<keyword evidence="10" id="KW-0496">Mitochondrion</keyword>
<comment type="function">
    <text evidence="1">Accessory subunit of the mitochondrial membrane respiratory chain NADH dehydrogenase (Complex I), that is believed not to be involved in catalysis. Complex I functions in the transfer of electrons from NADH to the respiratory chain. The immediate electron acceptor for the enzyme is believed to be ubiquinone.</text>
</comment>
<dbReference type="EMBL" id="JADGIZ020000071">
    <property type="protein sequence ID" value="KAL2912311.1"/>
    <property type="molecule type" value="Genomic_DNA"/>
</dbReference>
<keyword evidence="9" id="KW-0249">Electron transport</keyword>
<name>A0ABR4MYF8_9FUNG</name>
<keyword evidence="6" id="KW-0813">Transport</keyword>
<evidence type="ECO:0000256" key="11">
    <source>
        <dbReference type="ARBA" id="ARBA00023136"/>
    </source>
</evidence>
<evidence type="ECO:0000256" key="5">
    <source>
        <dbReference type="ARBA" id="ARBA00018677"/>
    </source>
</evidence>
<gene>
    <name evidence="13" type="ORF">HK105_208226</name>
</gene>
<evidence type="ECO:0000256" key="10">
    <source>
        <dbReference type="ARBA" id="ARBA00023128"/>
    </source>
</evidence>
<dbReference type="Pfam" id="PF05676">
    <property type="entry name" value="NDUF_B7"/>
    <property type="match status" value="1"/>
</dbReference>
<dbReference type="InterPro" id="IPR008698">
    <property type="entry name" value="NDUB7"/>
</dbReference>
<keyword evidence="7" id="KW-0679">Respiratory chain</keyword>
<keyword evidence="8" id="KW-0999">Mitochondrion inner membrane</keyword>
<comment type="similarity">
    <text evidence="4">Belongs to the complex I NDUFB7 subunit family.</text>
</comment>
<keyword evidence="12" id="KW-1015">Disulfide bond</keyword>
<evidence type="ECO:0000256" key="3">
    <source>
        <dbReference type="ARBA" id="ARBA00004637"/>
    </source>
</evidence>
<sequence length="96" mass="11267">MAGDSYSDDASPKTFITQAELNKTQIPLAWRDFCAHLLPELNKCRRDNLFAPWKCEEERITWTKCQYDDYQRRMRKLDKRRAAREQELAAAAAADL</sequence>
<evidence type="ECO:0000313" key="13">
    <source>
        <dbReference type="EMBL" id="KAL2912311.1"/>
    </source>
</evidence>
<dbReference type="PANTHER" id="PTHR20900">
    <property type="entry name" value="NADH:UBIQUINONE OXIDOREDUCTASE B18-LIKE SUBUNIT"/>
    <property type="match status" value="1"/>
</dbReference>
<evidence type="ECO:0000256" key="2">
    <source>
        <dbReference type="ARBA" id="ARBA00004569"/>
    </source>
</evidence>
<dbReference type="Proteomes" id="UP001527925">
    <property type="component" value="Unassembled WGS sequence"/>
</dbReference>
<reference evidence="13 14" key="1">
    <citation type="submission" date="2023-09" db="EMBL/GenBank/DDBJ databases">
        <title>Pangenome analysis of Batrachochytrium dendrobatidis and related Chytrids.</title>
        <authorList>
            <person name="Yacoub M.N."/>
            <person name="Stajich J.E."/>
            <person name="James T.Y."/>
        </authorList>
    </citation>
    <scope>NUCLEOTIDE SEQUENCE [LARGE SCALE GENOMIC DNA]</scope>
    <source>
        <strain evidence="13 14">JEL0888</strain>
    </source>
</reference>
<evidence type="ECO:0000256" key="12">
    <source>
        <dbReference type="ARBA" id="ARBA00023157"/>
    </source>
</evidence>
<keyword evidence="11" id="KW-0472">Membrane</keyword>
<evidence type="ECO:0000256" key="1">
    <source>
        <dbReference type="ARBA" id="ARBA00003195"/>
    </source>
</evidence>
<evidence type="ECO:0000313" key="14">
    <source>
        <dbReference type="Proteomes" id="UP001527925"/>
    </source>
</evidence>
<proteinExistence type="inferred from homology"/>
<evidence type="ECO:0000256" key="9">
    <source>
        <dbReference type="ARBA" id="ARBA00022982"/>
    </source>
</evidence>
<accession>A0ABR4MYF8</accession>
<comment type="caution">
    <text evidence="13">The sequence shown here is derived from an EMBL/GenBank/DDBJ whole genome shotgun (WGS) entry which is preliminary data.</text>
</comment>
<keyword evidence="14" id="KW-1185">Reference proteome</keyword>
<organism evidence="13 14">
    <name type="scientific">Polyrhizophydium stewartii</name>
    <dbReference type="NCBI Taxonomy" id="2732419"/>
    <lineage>
        <taxon>Eukaryota</taxon>
        <taxon>Fungi</taxon>
        <taxon>Fungi incertae sedis</taxon>
        <taxon>Chytridiomycota</taxon>
        <taxon>Chytridiomycota incertae sedis</taxon>
        <taxon>Chytridiomycetes</taxon>
        <taxon>Rhizophydiales</taxon>
        <taxon>Rhizophydiales incertae sedis</taxon>
        <taxon>Polyrhizophydium</taxon>
    </lineage>
</organism>
<protein>
    <recommendedName>
        <fullName evidence="5">NADH dehydrogenase [ubiquinone] 1 beta subcomplex subunit 7</fullName>
    </recommendedName>
</protein>
<dbReference type="PANTHER" id="PTHR20900:SF0">
    <property type="entry name" value="NADH DEHYDROGENASE [UBIQUINONE] 1 BETA SUBCOMPLEX SUBUNIT 7"/>
    <property type="match status" value="1"/>
</dbReference>